<dbReference type="AlphaFoldDB" id="A0A4R4NND5"/>
<dbReference type="RefSeq" id="WP_132329073.1">
    <property type="nucleotide sequence ID" value="NZ_SMJZ01000004.1"/>
</dbReference>
<feature type="DNA-binding region" description="H-T-H motif" evidence="4">
    <location>
        <begin position="62"/>
        <end position="81"/>
    </location>
</feature>
<feature type="compositionally biased region" description="Basic and acidic residues" evidence="5">
    <location>
        <begin position="1"/>
        <end position="17"/>
    </location>
</feature>
<dbReference type="Proteomes" id="UP000295157">
    <property type="component" value="Unassembled WGS sequence"/>
</dbReference>
<sequence>MARAAKPRENKDKKARDLPTGIALLWGEQDQPARGPKPSLTPQRIAQAAVTLADAEGLETVSMNRVAAEFGVSAMALYRYVPGKTELVELMVEAVLSEPPDLSAASSGWRARLSTWAHRQWAVYQAHPWLLAATAMRRQIMGPHQLAWMDAALAALEPTGLTAGQRHQVFLLVAGQVRNLAQQRADFDEDHNREWGRLTSELLNRHSDRFPALTKAIADGAFTPTELDPLDFGLDRILDGVQVLIDRA</sequence>
<dbReference type="InterPro" id="IPR036271">
    <property type="entry name" value="Tet_transcr_reg_TetR-rel_C_sf"/>
</dbReference>
<dbReference type="PANTHER" id="PTHR30055:SF151">
    <property type="entry name" value="TRANSCRIPTIONAL REGULATORY PROTEIN"/>
    <property type="match status" value="1"/>
</dbReference>
<evidence type="ECO:0000259" key="6">
    <source>
        <dbReference type="PROSITE" id="PS50977"/>
    </source>
</evidence>
<dbReference type="InterPro" id="IPR001647">
    <property type="entry name" value="HTH_TetR"/>
</dbReference>
<dbReference type="Gene3D" id="1.10.10.60">
    <property type="entry name" value="Homeodomain-like"/>
    <property type="match status" value="1"/>
</dbReference>
<gene>
    <name evidence="7" type="ORF">E1267_02105</name>
</gene>
<dbReference type="Gene3D" id="1.10.357.10">
    <property type="entry name" value="Tetracycline Repressor, domain 2"/>
    <property type="match status" value="1"/>
</dbReference>
<keyword evidence="2 4" id="KW-0238">DNA-binding</keyword>
<evidence type="ECO:0000313" key="8">
    <source>
        <dbReference type="Proteomes" id="UP000295157"/>
    </source>
</evidence>
<dbReference type="EMBL" id="SMJZ01000004">
    <property type="protein sequence ID" value="TDC11011.1"/>
    <property type="molecule type" value="Genomic_DNA"/>
</dbReference>
<comment type="caution">
    <text evidence="7">The sequence shown here is derived from an EMBL/GenBank/DDBJ whole genome shotgun (WGS) entry which is preliminary data.</text>
</comment>
<dbReference type="GO" id="GO:0045892">
    <property type="term" value="P:negative regulation of DNA-templated transcription"/>
    <property type="evidence" value="ECO:0007669"/>
    <property type="project" value="InterPro"/>
</dbReference>
<evidence type="ECO:0000256" key="1">
    <source>
        <dbReference type="ARBA" id="ARBA00023015"/>
    </source>
</evidence>
<feature type="domain" description="HTH tetR-type" evidence="6">
    <location>
        <begin position="39"/>
        <end position="99"/>
    </location>
</feature>
<dbReference type="PROSITE" id="PS50977">
    <property type="entry name" value="HTH_TETR_2"/>
    <property type="match status" value="1"/>
</dbReference>
<name>A0A4R4NND5_9ACTN</name>
<dbReference type="Pfam" id="PF00440">
    <property type="entry name" value="TetR_N"/>
    <property type="match status" value="1"/>
</dbReference>
<dbReference type="Pfam" id="PF02909">
    <property type="entry name" value="TetR_C_1"/>
    <property type="match status" value="1"/>
</dbReference>
<evidence type="ECO:0000313" key="7">
    <source>
        <dbReference type="EMBL" id="TDC11011.1"/>
    </source>
</evidence>
<organism evidence="7 8">
    <name type="scientific">Nonomuraea longispora</name>
    <dbReference type="NCBI Taxonomy" id="1848320"/>
    <lineage>
        <taxon>Bacteria</taxon>
        <taxon>Bacillati</taxon>
        <taxon>Actinomycetota</taxon>
        <taxon>Actinomycetes</taxon>
        <taxon>Streptosporangiales</taxon>
        <taxon>Streptosporangiaceae</taxon>
        <taxon>Nonomuraea</taxon>
    </lineage>
</organism>
<keyword evidence="8" id="KW-1185">Reference proteome</keyword>
<dbReference type="GO" id="GO:0000976">
    <property type="term" value="F:transcription cis-regulatory region binding"/>
    <property type="evidence" value="ECO:0007669"/>
    <property type="project" value="TreeGrafter"/>
</dbReference>
<feature type="region of interest" description="Disordered" evidence="5">
    <location>
        <begin position="1"/>
        <end position="21"/>
    </location>
</feature>
<dbReference type="InterPro" id="IPR009057">
    <property type="entry name" value="Homeodomain-like_sf"/>
</dbReference>
<dbReference type="PANTHER" id="PTHR30055">
    <property type="entry name" value="HTH-TYPE TRANSCRIPTIONAL REGULATOR RUTR"/>
    <property type="match status" value="1"/>
</dbReference>
<reference evidence="7 8" key="1">
    <citation type="submission" date="2019-02" db="EMBL/GenBank/DDBJ databases">
        <title>Draft genome sequences of novel Actinobacteria.</title>
        <authorList>
            <person name="Sahin N."/>
            <person name="Ay H."/>
            <person name="Saygin H."/>
        </authorList>
    </citation>
    <scope>NUCLEOTIDE SEQUENCE [LARGE SCALE GENOMIC DNA]</scope>
    <source>
        <strain evidence="7 8">KC201</strain>
    </source>
</reference>
<accession>A0A4R4NND5</accession>
<keyword evidence="1" id="KW-0805">Transcription regulation</keyword>
<proteinExistence type="predicted"/>
<dbReference type="InterPro" id="IPR050109">
    <property type="entry name" value="HTH-type_TetR-like_transc_reg"/>
</dbReference>
<dbReference type="GO" id="GO:0003700">
    <property type="term" value="F:DNA-binding transcription factor activity"/>
    <property type="evidence" value="ECO:0007669"/>
    <property type="project" value="TreeGrafter"/>
</dbReference>
<evidence type="ECO:0000256" key="5">
    <source>
        <dbReference type="SAM" id="MobiDB-lite"/>
    </source>
</evidence>
<evidence type="ECO:0000256" key="3">
    <source>
        <dbReference type="ARBA" id="ARBA00023163"/>
    </source>
</evidence>
<keyword evidence="3" id="KW-0804">Transcription</keyword>
<dbReference type="SUPFAM" id="SSF48498">
    <property type="entry name" value="Tetracyclin repressor-like, C-terminal domain"/>
    <property type="match status" value="1"/>
</dbReference>
<dbReference type="InterPro" id="IPR004111">
    <property type="entry name" value="Repressor_TetR_C"/>
</dbReference>
<protein>
    <submittedName>
        <fullName evidence="7">TetR/AcrR family transcriptional regulator</fullName>
    </submittedName>
</protein>
<evidence type="ECO:0000256" key="4">
    <source>
        <dbReference type="PROSITE-ProRule" id="PRU00335"/>
    </source>
</evidence>
<dbReference type="OrthoDB" id="4540879at2"/>
<evidence type="ECO:0000256" key="2">
    <source>
        <dbReference type="ARBA" id="ARBA00023125"/>
    </source>
</evidence>
<dbReference type="SUPFAM" id="SSF46689">
    <property type="entry name" value="Homeodomain-like"/>
    <property type="match status" value="1"/>
</dbReference>